<evidence type="ECO:0000259" key="8">
    <source>
        <dbReference type="Pfam" id="PF08240"/>
    </source>
</evidence>
<comment type="similarity">
    <text evidence="2 6">Belongs to the zinc-containing alcohol dehydrogenase family.</text>
</comment>
<proteinExistence type="inferred from homology"/>
<dbReference type="InterPro" id="IPR011032">
    <property type="entry name" value="GroES-like_sf"/>
</dbReference>
<reference evidence="9 10" key="1">
    <citation type="submission" date="2019-01" db="EMBL/GenBank/DDBJ databases">
        <title>Lacunisphaera sp. strain TWA-58.</title>
        <authorList>
            <person name="Chen W.-M."/>
        </authorList>
    </citation>
    <scope>NUCLEOTIDE SEQUENCE [LARGE SCALE GENOMIC DNA]</scope>
    <source>
        <strain evidence="9 10">TWA-58</strain>
    </source>
</reference>
<accession>A0A4V1M6R8</accession>
<evidence type="ECO:0000256" key="5">
    <source>
        <dbReference type="ARBA" id="ARBA00023002"/>
    </source>
</evidence>
<dbReference type="EMBL" id="SDHX01000001">
    <property type="protein sequence ID" value="RXK56349.1"/>
    <property type="molecule type" value="Genomic_DNA"/>
</dbReference>
<keyword evidence="5" id="KW-0560">Oxidoreductase</keyword>
<evidence type="ECO:0000256" key="6">
    <source>
        <dbReference type="RuleBase" id="RU361277"/>
    </source>
</evidence>
<evidence type="ECO:0000256" key="3">
    <source>
        <dbReference type="ARBA" id="ARBA00022723"/>
    </source>
</evidence>
<dbReference type="InterPro" id="IPR002328">
    <property type="entry name" value="ADH_Zn_CS"/>
</dbReference>
<feature type="domain" description="Alcohol dehydrogenase-like C-terminal" evidence="7">
    <location>
        <begin position="216"/>
        <end position="341"/>
    </location>
</feature>
<gene>
    <name evidence="9" type="ORF">ESB00_10895</name>
</gene>
<evidence type="ECO:0000259" key="7">
    <source>
        <dbReference type="Pfam" id="PF00107"/>
    </source>
</evidence>
<evidence type="ECO:0000256" key="1">
    <source>
        <dbReference type="ARBA" id="ARBA00001947"/>
    </source>
</evidence>
<feature type="domain" description="Alcohol dehydrogenase-like N-terminal" evidence="8">
    <location>
        <begin position="58"/>
        <end position="177"/>
    </location>
</feature>
<evidence type="ECO:0000313" key="9">
    <source>
        <dbReference type="EMBL" id="RXK56349.1"/>
    </source>
</evidence>
<dbReference type="PANTHER" id="PTHR43161">
    <property type="entry name" value="SORBITOL DEHYDROGENASE"/>
    <property type="match status" value="1"/>
</dbReference>
<name>A0A4V1M6R8_9BACT</name>
<dbReference type="OrthoDB" id="9769198at2"/>
<evidence type="ECO:0000256" key="2">
    <source>
        <dbReference type="ARBA" id="ARBA00008072"/>
    </source>
</evidence>
<dbReference type="Pfam" id="PF08240">
    <property type="entry name" value="ADH_N"/>
    <property type="match status" value="1"/>
</dbReference>
<dbReference type="Pfam" id="PF00107">
    <property type="entry name" value="ADH_zinc_N"/>
    <property type="match status" value="1"/>
</dbReference>
<dbReference type="Gene3D" id="3.90.180.10">
    <property type="entry name" value="Medium-chain alcohol dehydrogenases, catalytic domain"/>
    <property type="match status" value="1"/>
</dbReference>
<dbReference type="SUPFAM" id="SSF50129">
    <property type="entry name" value="GroES-like"/>
    <property type="match status" value="1"/>
</dbReference>
<dbReference type="PROSITE" id="PS00059">
    <property type="entry name" value="ADH_ZINC"/>
    <property type="match status" value="1"/>
</dbReference>
<dbReference type="AlphaFoldDB" id="A0A4V1M6R8"/>
<dbReference type="InterPro" id="IPR013154">
    <property type="entry name" value="ADH-like_N"/>
</dbReference>
<evidence type="ECO:0000313" key="10">
    <source>
        <dbReference type="Proteomes" id="UP000290218"/>
    </source>
</evidence>
<organism evidence="9 10">
    <name type="scientific">Oleiharenicola lentus</name>
    <dbReference type="NCBI Taxonomy" id="2508720"/>
    <lineage>
        <taxon>Bacteria</taxon>
        <taxon>Pseudomonadati</taxon>
        <taxon>Verrucomicrobiota</taxon>
        <taxon>Opitutia</taxon>
        <taxon>Opitutales</taxon>
        <taxon>Opitutaceae</taxon>
        <taxon>Oleiharenicola</taxon>
    </lineage>
</organism>
<evidence type="ECO:0000256" key="4">
    <source>
        <dbReference type="ARBA" id="ARBA00022833"/>
    </source>
</evidence>
<protein>
    <submittedName>
        <fullName evidence="9">Alcohol dehydrogenase</fullName>
    </submittedName>
</protein>
<keyword evidence="4 6" id="KW-0862">Zinc</keyword>
<dbReference type="Gene3D" id="3.40.50.720">
    <property type="entry name" value="NAD(P)-binding Rossmann-like Domain"/>
    <property type="match status" value="1"/>
</dbReference>
<comment type="cofactor">
    <cofactor evidence="1 6">
        <name>Zn(2+)</name>
        <dbReference type="ChEBI" id="CHEBI:29105"/>
    </cofactor>
</comment>
<dbReference type="InterPro" id="IPR013149">
    <property type="entry name" value="ADH-like_C"/>
</dbReference>
<dbReference type="Proteomes" id="UP000290218">
    <property type="component" value="Unassembled WGS sequence"/>
</dbReference>
<sequence length="387" mass="41337">MRSTPIPSTSRAIHSSHRHSFVGLEAARKMKEQKLHRVVRLHGPCDLRLETRQLRTPGDNDVIVSVGAVGVCGSDLHLYNEARIGTTKLAEPFIPGHEFMGTVVAAGPASSDALGQSLRLGQRVAIEPHIACGNCTWCMCGQSNLCPHHIFLGLPGCDGALAEQVIVPGRQCYPLPDSISDNAGALLEALGVAMHAASLARIRANEAVVVVGLGSIGLMLVRLAALIGAAPLIAVDPLPWRAKFARHWGATHTHTGTLNSMPERMRRASGPHGSPTVFETAWAGTAISDCVHAAAPGARVVLVGIPADDTFSLPHSVARRKGLTLLFSRRMGAEMPLAIRLASLSHEGVNLDELVTHEWRLDQTARAFSQNARYADGVLKSVVHPQR</sequence>
<dbReference type="InterPro" id="IPR036291">
    <property type="entry name" value="NAD(P)-bd_dom_sf"/>
</dbReference>
<comment type="caution">
    <text evidence="9">The sequence shown here is derived from an EMBL/GenBank/DDBJ whole genome shotgun (WGS) entry which is preliminary data.</text>
</comment>
<keyword evidence="10" id="KW-1185">Reference proteome</keyword>
<dbReference type="GO" id="GO:0008270">
    <property type="term" value="F:zinc ion binding"/>
    <property type="evidence" value="ECO:0007669"/>
    <property type="project" value="InterPro"/>
</dbReference>
<dbReference type="GO" id="GO:0016491">
    <property type="term" value="F:oxidoreductase activity"/>
    <property type="evidence" value="ECO:0007669"/>
    <property type="project" value="UniProtKB-KW"/>
</dbReference>
<keyword evidence="3 6" id="KW-0479">Metal-binding</keyword>
<dbReference type="SUPFAM" id="SSF51735">
    <property type="entry name" value="NAD(P)-binding Rossmann-fold domains"/>
    <property type="match status" value="1"/>
</dbReference>